<dbReference type="PANTHER" id="PTHR36180">
    <property type="entry name" value="DNA-BINDING PROTEIN-RELATED-RELATED"/>
    <property type="match status" value="1"/>
</dbReference>
<protein>
    <submittedName>
        <fullName evidence="2">Putative phage-encoded protein</fullName>
    </submittedName>
</protein>
<dbReference type="PANTHER" id="PTHR36180:SF2">
    <property type="entry name" value="BRO FAMILY PROTEIN"/>
    <property type="match status" value="1"/>
</dbReference>
<dbReference type="Proteomes" id="UP000325785">
    <property type="component" value="Chromosome"/>
</dbReference>
<proteinExistence type="predicted"/>
<dbReference type="KEGG" id="rid:RIdsm_03655"/>
<dbReference type="SMART" id="SM01040">
    <property type="entry name" value="Bro-N"/>
    <property type="match status" value="1"/>
</dbReference>
<feature type="domain" description="Bro-N" evidence="1">
    <location>
        <begin position="1"/>
        <end position="103"/>
    </location>
</feature>
<dbReference type="AlphaFoldDB" id="A0A5P3AHV5"/>
<name>A0A5P3AHV5_9RHOB</name>
<evidence type="ECO:0000313" key="2">
    <source>
        <dbReference type="EMBL" id="QEW27835.1"/>
    </source>
</evidence>
<dbReference type="OrthoDB" id="9808959at2"/>
<reference evidence="2 3" key="1">
    <citation type="submission" date="2018-08" db="EMBL/GenBank/DDBJ databases">
        <title>Genetic Globetrotter - A new plasmid hitch-hiking vast phylogenetic and geographic distances.</title>
        <authorList>
            <person name="Vollmers J."/>
            <person name="Petersen J."/>
        </authorList>
    </citation>
    <scope>NUCLEOTIDE SEQUENCE [LARGE SCALE GENOMIC DNA]</scope>
    <source>
        <strain evidence="2 3">DSM 26383</strain>
    </source>
</reference>
<organism evidence="2 3">
    <name type="scientific">Roseovarius indicus</name>
    <dbReference type="NCBI Taxonomy" id="540747"/>
    <lineage>
        <taxon>Bacteria</taxon>
        <taxon>Pseudomonadati</taxon>
        <taxon>Pseudomonadota</taxon>
        <taxon>Alphaproteobacteria</taxon>
        <taxon>Rhodobacterales</taxon>
        <taxon>Roseobacteraceae</taxon>
        <taxon>Roseovarius</taxon>
    </lineage>
</organism>
<dbReference type="Pfam" id="PF02498">
    <property type="entry name" value="Bro-N"/>
    <property type="match status" value="1"/>
</dbReference>
<dbReference type="PROSITE" id="PS51750">
    <property type="entry name" value="BRO_N"/>
    <property type="match status" value="1"/>
</dbReference>
<gene>
    <name evidence="2" type="ORF">RIdsm_03655</name>
</gene>
<dbReference type="EMBL" id="CP031598">
    <property type="protein sequence ID" value="QEW27835.1"/>
    <property type="molecule type" value="Genomic_DNA"/>
</dbReference>
<accession>A0A5P3AHV5</accession>
<evidence type="ECO:0000259" key="1">
    <source>
        <dbReference type="PROSITE" id="PS51750"/>
    </source>
</evidence>
<dbReference type="InterPro" id="IPR003497">
    <property type="entry name" value="BRO_N_domain"/>
</dbReference>
<dbReference type="RefSeq" id="WP_057819892.1">
    <property type="nucleotide sequence ID" value="NZ_CP031598.1"/>
</dbReference>
<sequence length="274" mass="29990">MSAEIIPFDFEEQAVRVVMRGEDPWFVAADVCRVLEIQNATDVVKRLDEDEVTLDTIEGNHRPTNLINESGLYALVLTSRKEQAKRFRKWITAEVLPAIRRHGRYELPGARSSDVAGDGDFLGMTFREAELWLQSVREARLTRGRRAAIRLWDRSPLPVLTDGPTSPAVDPAQGRACLAHLLDQVGDMIGKAREGSELAGRVLADDGMRVLPDGLFVANFALALFEGTDWGARAHKAALLALPGVTPDTTARSLSGVVTRGLVLPWSLLDGEGA</sequence>
<evidence type="ECO:0000313" key="3">
    <source>
        <dbReference type="Proteomes" id="UP000325785"/>
    </source>
</evidence>